<protein>
    <submittedName>
        <fullName evidence="2">Uncharacterized protein</fullName>
    </submittedName>
</protein>
<dbReference type="PROSITE" id="PS51257">
    <property type="entry name" value="PROKAR_LIPOPROTEIN"/>
    <property type="match status" value="1"/>
</dbReference>
<dbReference type="RefSeq" id="XP_038791102.1">
    <property type="nucleotide sequence ID" value="XM_038925246.1"/>
</dbReference>
<gene>
    <name evidence="2" type="ORF">GT037_000199</name>
</gene>
<sequence length="103" mass="10568">MKLALPILAAIATSSEAAFCNGGWGLPSGSSCPSPYVSTARITRKPAPTAGPSAVKNQEVQIRLSLHLGLAYTLVGVDSPPSTLATVADLSNAAPFEHLRTIP</sequence>
<keyword evidence="3" id="KW-1185">Reference proteome</keyword>
<name>A0A8H7BG07_9PLEO</name>
<reference evidence="2" key="2">
    <citation type="submission" date="2020-08" db="EMBL/GenBank/DDBJ databases">
        <title>Draft Genome Sequence of Cumin Blight Pathogen Alternaria burnsii.</title>
        <authorList>
            <person name="Feng Z."/>
        </authorList>
    </citation>
    <scope>NUCLEOTIDE SEQUENCE</scope>
    <source>
        <strain evidence="2">CBS107.38</strain>
    </source>
</reference>
<dbReference type="Proteomes" id="UP000596902">
    <property type="component" value="Unassembled WGS sequence"/>
</dbReference>
<feature type="chain" id="PRO_5034075619" evidence="1">
    <location>
        <begin position="18"/>
        <end position="103"/>
    </location>
</feature>
<evidence type="ECO:0000256" key="1">
    <source>
        <dbReference type="SAM" id="SignalP"/>
    </source>
</evidence>
<evidence type="ECO:0000313" key="3">
    <source>
        <dbReference type="Proteomes" id="UP000596902"/>
    </source>
</evidence>
<organism evidence="2 3">
    <name type="scientific">Alternaria burnsii</name>
    <dbReference type="NCBI Taxonomy" id="1187904"/>
    <lineage>
        <taxon>Eukaryota</taxon>
        <taxon>Fungi</taxon>
        <taxon>Dikarya</taxon>
        <taxon>Ascomycota</taxon>
        <taxon>Pezizomycotina</taxon>
        <taxon>Dothideomycetes</taxon>
        <taxon>Pleosporomycetidae</taxon>
        <taxon>Pleosporales</taxon>
        <taxon>Pleosporineae</taxon>
        <taxon>Pleosporaceae</taxon>
        <taxon>Alternaria</taxon>
        <taxon>Alternaria sect. Alternaria</taxon>
    </lineage>
</organism>
<dbReference type="AlphaFoldDB" id="A0A8H7BG07"/>
<proteinExistence type="predicted"/>
<dbReference type="EMBL" id="JAAABM010000001">
    <property type="protein sequence ID" value="KAF7681223.1"/>
    <property type="molecule type" value="Genomic_DNA"/>
</dbReference>
<keyword evidence="1" id="KW-0732">Signal</keyword>
<feature type="signal peptide" evidence="1">
    <location>
        <begin position="1"/>
        <end position="17"/>
    </location>
</feature>
<dbReference type="GeneID" id="62198424"/>
<accession>A0A8H7BG07</accession>
<reference evidence="2" key="1">
    <citation type="submission" date="2020-01" db="EMBL/GenBank/DDBJ databases">
        <authorList>
            <person name="Feng Z.H.Z."/>
        </authorList>
    </citation>
    <scope>NUCLEOTIDE SEQUENCE</scope>
    <source>
        <strain evidence="2">CBS107.38</strain>
    </source>
</reference>
<evidence type="ECO:0000313" key="2">
    <source>
        <dbReference type="EMBL" id="KAF7681223.1"/>
    </source>
</evidence>
<comment type="caution">
    <text evidence="2">The sequence shown here is derived from an EMBL/GenBank/DDBJ whole genome shotgun (WGS) entry which is preliminary data.</text>
</comment>